<evidence type="ECO:0000313" key="8">
    <source>
        <dbReference type="Proteomes" id="UP001320119"/>
    </source>
</evidence>
<accession>A0AAN1WIH5</accession>
<dbReference type="InterPro" id="IPR006665">
    <property type="entry name" value="OmpA-like"/>
</dbReference>
<dbReference type="PANTHER" id="PTHR30329">
    <property type="entry name" value="STATOR ELEMENT OF FLAGELLAR MOTOR COMPLEX"/>
    <property type="match status" value="1"/>
</dbReference>
<evidence type="ECO:0000256" key="4">
    <source>
        <dbReference type="PROSITE-ProRule" id="PRU00473"/>
    </source>
</evidence>
<dbReference type="InterPro" id="IPR006664">
    <property type="entry name" value="OMP_bac"/>
</dbReference>
<feature type="domain" description="OmpA-like" evidence="6">
    <location>
        <begin position="152"/>
        <end position="271"/>
    </location>
</feature>
<dbReference type="InterPro" id="IPR050330">
    <property type="entry name" value="Bact_OuterMem_StrucFunc"/>
</dbReference>
<organism evidence="7 8">
    <name type="scientific">Marinagarivorans cellulosilyticus</name>
    <dbReference type="NCBI Taxonomy" id="2721545"/>
    <lineage>
        <taxon>Bacteria</taxon>
        <taxon>Pseudomonadati</taxon>
        <taxon>Pseudomonadota</taxon>
        <taxon>Gammaproteobacteria</taxon>
        <taxon>Cellvibrionales</taxon>
        <taxon>Cellvibrionaceae</taxon>
        <taxon>Marinagarivorans</taxon>
    </lineage>
</organism>
<sequence>MKPFYSPIALLLPLTILATGCTHWPAHGQGGLAEHTAAPLYPIEIPAVVNPHHDNTLTVEQGLRLDSDNTRQQLDTLVLQGGNICFPAAVYRLNLRQIRIERQLTGGLSADAAIDVLIQRKALDQLRQQLAQVNPAVTCALPQLSDAEKQQQTLERISLLLNADNQFAIDSAAINPKYAARLAKAAQQLQPLNQIKLTITGHTDINGTQTHNQQLAAQRAQAVASFLTAMGIELKRLTITAAASEQPYSHALGPEHRLVNRRVLITLTQAANQAVIEQL</sequence>
<evidence type="ECO:0000256" key="2">
    <source>
        <dbReference type="ARBA" id="ARBA00023136"/>
    </source>
</evidence>
<comment type="subcellular location">
    <subcellularLocation>
        <location evidence="1">Cell outer membrane</location>
    </subcellularLocation>
</comment>
<dbReference type="PRINTS" id="PR01021">
    <property type="entry name" value="OMPADOMAIN"/>
</dbReference>
<keyword evidence="3" id="KW-0998">Cell outer membrane</keyword>
<reference evidence="7 8" key="1">
    <citation type="journal article" date="2022" name="IScience">
        <title>An ultrasensitive nanofiber-based assay for enzymatic hydrolysis and deep-sea microbial degradation of cellulose.</title>
        <authorList>
            <person name="Tsudome M."/>
            <person name="Tachioka M."/>
            <person name="Miyazaki M."/>
            <person name="Uchimura K."/>
            <person name="Tsuda M."/>
            <person name="Takaki Y."/>
            <person name="Deguchi S."/>
        </authorList>
    </citation>
    <scope>NUCLEOTIDE SEQUENCE [LARGE SCALE GENOMIC DNA]</scope>
    <source>
        <strain evidence="7 8">GE09</strain>
    </source>
</reference>
<dbReference type="Pfam" id="PF00691">
    <property type="entry name" value="OmpA"/>
    <property type="match status" value="1"/>
</dbReference>
<gene>
    <name evidence="7" type="ORF">MARGE09_P2415</name>
</gene>
<evidence type="ECO:0000256" key="5">
    <source>
        <dbReference type="SAM" id="SignalP"/>
    </source>
</evidence>
<name>A0AAN1WIH5_9GAMM</name>
<dbReference type="RefSeq" id="WP_236982421.1">
    <property type="nucleotide sequence ID" value="NZ_AP023086.1"/>
</dbReference>
<protein>
    <recommendedName>
        <fullName evidence="6">OmpA-like domain-containing protein</fullName>
    </recommendedName>
</protein>
<feature type="chain" id="PRO_5042976004" description="OmpA-like domain-containing protein" evidence="5">
    <location>
        <begin position="19"/>
        <end position="279"/>
    </location>
</feature>
<dbReference type="GO" id="GO:0009279">
    <property type="term" value="C:cell outer membrane"/>
    <property type="evidence" value="ECO:0007669"/>
    <property type="project" value="UniProtKB-SubCell"/>
</dbReference>
<dbReference type="Gene3D" id="3.30.1330.60">
    <property type="entry name" value="OmpA-like domain"/>
    <property type="match status" value="1"/>
</dbReference>
<evidence type="ECO:0000259" key="6">
    <source>
        <dbReference type="PROSITE" id="PS51123"/>
    </source>
</evidence>
<dbReference type="SUPFAM" id="SSF103088">
    <property type="entry name" value="OmpA-like"/>
    <property type="match status" value="1"/>
</dbReference>
<keyword evidence="5" id="KW-0732">Signal</keyword>
<evidence type="ECO:0000256" key="1">
    <source>
        <dbReference type="ARBA" id="ARBA00004442"/>
    </source>
</evidence>
<dbReference type="PROSITE" id="PS51123">
    <property type="entry name" value="OMPA_2"/>
    <property type="match status" value="1"/>
</dbReference>
<evidence type="ECO:0000313" key="7">
    <source>
        <dbReference type="EMBL" id="BCD98214.1"/>
    </source>
</evidence>
<dbReference type="EMBL" id="AP023086">
    <property type="protein sequence ID" value="BCD98214.1"/>
    <property type="molecule type" value="Genomic_DNA"/>
</dbReference>
<dbReference type="PROSITE" id="PS51257">
    <property type="entry name" value="PROKAR_LIPOPROTEIN"/>
    <property type="match status" value="1"/>
</dbReference>
<dbReference type="KEGG" id="marq:MARGE09_P2415"/>
<evidence type="ECO:0000256" key="3">
    <source>
        <dbReference type="ARBA" id="ARBA00023237"/>
    </source>
</evidence>
<keyword evidence="8" id="KW-1185">Reference proteome</keyword>
<feature type="signal peptide" evidence="5">
    <location>
        <begin position="1"/>
        <end position="18"/>
    </location>
</feature>
<dbReference type="Proteomes" id="UP001320119">
    <property type="component" value="Chromosome"/>
</dbReference>
<proteinExistence type="predicted"/>
<dbReference type="PANTHER" id="PTHR30329:SF21">
    <property type="entry name" value="LIPOPROTEIN YIAD-RELATED"/>
    <property type="match status" value="1"/>
</dbReference>
<dbReference type="AlphaFoldDB" id="A0AAN1WIH5"/>
<keyword evidence="2 4" id="KW-0472">Membrane</keyword>
<dbReference type="InterPro" id="IPR036737">
    <property type="entry name" value="OmpA-like_sf"/>
</dbReference>